<organism evidence="18 19">
    <name type="scientific">Saxibacter everestensis</name>
    <dbReference type="NCBI Taxonomy" id="2909229"/>
    <lineage>
        <taxon>Bacteria</taxon>
        <taxon>Bacillati</taxon>
        <taxon>Actinomycetota</taxon>
        <taxon>Actinomycetes</taxon>
        <taxon>Micrococcales</taxon>
        <taxon>Brevibacteriaceae</taxon>
        <taxon>Saxibacter</taxon>
    </lineage>
</organism>
<gene>
    <name evidence="18" type="primary">galT</name>
    <name evidence="18" type="ORF">LWF01_13860</name>
</gene>
<feature type="region of interest" description="Disordered" evidence="15">
    <location>
        <begin position="74"/>
        <end position="95"/>
    </location>
</feature>
<evidence type="ECO:0000256" key="2">
    <source>
        <dbReference type="ARBA" id="ARBA00001947"/>
    </source>
</evidence>
<evidence type="ECO:0000256" key="13">
    <source>
        <dbReference type="NCBIfam" id="TIGR00209"/>
    </source>
</evidence>
<evidence type="ECO:0000256" key="14">
    <source>
        <dbReference type="RuleBase" id="RU000506"/>
    </source>
</evidence>
<comment type="pathway">
    <text evidence="3 14">Carbohydrate metabolism; galactose metabolism.</text>
</comment>
<dbReference type="NCBIfam" id="TIGR00209">
    <property type="entry name" value="galT_1"/>
    <property type="match status" value="1"/>
</dbReference>
<evidence type="ECO:0000259" key="16">
    <source>
        <dbReference type="Pfam" id="PF01087"/>
    </source>
</evidence>
<keyword evidence="12 14" id="KW-0119">Carbohydrate metabolism</keyword>
<comment type="cofactor">
    <cofactor evidence="2">
        <name>Zn(2+)</name>
        <dbReference type="ChEBI" id="CHEBI:29105"/>
    </cofactor>
</comment>
<dbReference type="EMBL" id="CP090958">
    <property type="protein sequence ID" value="WGW14125.1"/>
    <property type="molecule type" value="Genomic_DNA"/>
</dbReference>
<dbReference type="Pfam" id="PF02744">
    <property type="entry name" value="GalP_UDP_tr_C"/>
    <property type="match status" value="1"/>
</dbReference>
<dbReference type="PANTHER" id="PTHR11943:SF1">
    <property type="entry name" value="GALACTOSE-1-PHOSPHATE URIDYLYLTRANSFERASE"/>
    <property type="match status" value="1"/>
</dbReference>
<comment type="catalytic activity">
    <reaction evidence="1 14">
        <text>alpha-D-galactose 1-phosphate + UDP-alpha-D-glucose = alpha-D-glucose 1-phosphate + UDP-alpha-D-galactose</text>
        <dbReference type="Rhea" id="RHEA:13989"/>
        <dbReference type="ChEBI" id="CHEBI:58336"/>
        <dbReference type="ChEBI" id="CHEBI:58601"/>
        <dbReference type="ChEBI" id="CHEBI:58885"/>
        <dbReference type="ChEBI" id="CHEBI:66914"/>
        <dbReference type="EC" id="2.7.7.12"/>
    </reaction>
</comment>
<dbReference type="SUPFAM" id="SSF54197">
    <property type="entry name" value="HIT-like"/>
    <property type="match status" value="2"/>
</dbReference>
<dbReference type="InterPro" id="IPR005850">
    <property type="entry name" value="GalP_Utransf_C"/>
</dbReference>
<evidence type="ECO:0000256" key="5">
    <source>
        <dbReference type="ARBA" id="ARBA00012384"/>
    </source>
</evidence>
<feature type="domain" description="Galactose-1-phosphate uridyl transferase C-terminal" evidence="17">
    <location>
        <begin position="218"/>
        <end position="368"/>
    </location>
</feature>
<evidence type="ECO:0000313" key="19">
    <source>
        <dbReference type="Proteomes" id="UP001209083"/>
    </source>
</evidence>
<feature type="region of interest" description="Disordered" evidence="15">
    <location>
        <begin position="38"/>
        <end position="57"/>
    </location>
</feature>
<keyword evidence="10" id="KW-0862">Zinc</keyword>
<evidence type="ECO:0000313" key="18">
    <source>
        <dbReference type="EMBL" id="WGW14125.1"/>
    </source>
</evidence>
<evidence type="ECO:0000259" key="17">
    <source>
        <dbReference type="Pfam" id="PF02744"/>
    </source>
</evidence>
<keyword evidence="11 14" id="KW-0299">Galactose metabolism</keyword>
<keyword evidence="19" id="KW-1185">Reference proteome</keyword>
<evidence type="ECO:0000256" key="1">
    <source>
        <dbReference type="ARBA" id="ARBA00001107"/>
    </source>
</evidence>
<dbReference type="InterPro" id="IPR019779">
    <property type="entry name" value="GalP_UDPtransf1_His-AS"/>
</dbReference>
<dbReference type="Pfam" id="PF01087">
    <property type="entry name" value="GalP_UDP_transf"/>
    <property type="match status" value="1"/>
</dbReference>
<keyword evidence="8 14" id="KW-0548">Nucleotidyltransferase</keyword>
<evidence type="ECO:0000256" key="11">
    <source>
        <dbReference type="ARBA" id="ARBA00023144"/>
    </source>
</evidence>
<sequence length="370" mass="41598">MVRKTTSRLADGRELIYFDDTEPYVSAAAVREAVDVRPLSPREPAPRSAASTRRDPVSGEWVTIAAHRMDRTFLPPADESPLAPTGPGQKVPGEIPDTSYNVVVFENRFPSLEGPPTTYRDEPLRQERSASGRCEVICFTDNPATSFAELPLSRVRTIVEALTDRTRELSALDGVRQVFPFENRGEEIGVTLHHPHGQIYAYPFLPARTQALVEQSIQHKQQTGRKLLDDVVAVECAEGTRVVLETEHFVGFVPFAAKWPVHVQLHPRRDVADLTELRDEERADLAVAYRELLRRLDRFFDRPLPYIANWQQAPVGEGRDHGRLYIELFSLLRSPTKLKYLAGSESAAGAWINDTTPEAIADRLREVATQ</sequence>
<evidence type="ECO:0000256" key="8">
    <source>
        <dbReference type="ARBA" id="ARBA00022695"/>
    </source>
</evidence>
<dbReference type="PROSITE" id="PS00117">
    <property type="entry name" value="GAL_P_UDP_TRANSF_I"/>
    <property type="match status" value="1"/>
</dbReference>
<protein>
    <recommendedName>
        <fullName evidence="6 13">Galactose-1-phosphate uridylyltransferase</fullName>
        <ecNumber evidence="5 13">2.7.7.12</ecNumber>
    </recommendedName>
</protein>
<evidence type="ECO:0000256" key="15">
    <source>
        <dbReference type="SAM" id="MobiDB-lite"/>
    </source>
</evidence>
<dbReference type="Proteomes" id="UP001209083">
    <property type="component" value="Chromosome"/>
</dbReference>
<name>A0ABY8R0I6_9MICO</name>
<evidence type="ECO:0000256" key="6">
    <source>
        <dbReference type="ARBA" id="ARBA00016340"/>
    </source>
</evidence>
<dbReference type="GO" id="GO:0008108">
    <property type="term" value="F:UDP-glucose:hexose-1-phosphate uridylyltransferase activity"/>
    <property type="evidence" value="ECO:0007669"/>
    <property type="project" value="UniProtKB-EC"/>
</dbReference>
<accession>A0ABY8R0I6</accession>
<evidence type="ECO:0000256" key="4">
    <source>
        <dbReference type="ARBA" id="ARBA00010951"/>
    </source>
</evidence>
<evidence type="ECO:0000256" key="12">
    <source>
        <dbReference type="ARBA" id="ARBA00023277"/>
    </source>
</evidence>
<dbReference type="InterPro" id="IPR036265">
    <property type="entry name" value="HIT-like_sf"/>
</dbReference>
<dbReference type="PIRSF" id="PIRSF000808">
    <property type="entry name" value="GalT"/>
    <property type="match status" value="1"/>
</dbReference>
<evidence type="ECO:0000256" key="3">
    <source>
        <dbReference type="ARBA" id="ARBA00004947"/>
    </source>
</evidence>
<keyword evidence="9 14" id="KW-0479">Metal-binding</keyword>
<evidence type="ECO:0000256" key="10">
    <source>
        <dbReference type="ARBA" id="ARBA00022833"/>
    </source>
</evidence>
<dbReference type="PANTHER" id="PTHR11943">
    <property type="entry name" value="GALACTOSE-1-PHOSPHATE URIDYLYLTRANSFERASE"/>
    <property type="match status" value="1"/>
</dbReference>
<evidence type="ECO:0000256" key="7">
    <source>
        <dbReference type="ARBA" id="ARBA00022679"/>
    </source>
</evidence>
<comment type="similarity">
    <text evidence="4 14">Belongs to the galactose-1-phosphate uridylyltransferase type 1 family.</text>
</comment>
<feature type="domain" description="Galactose-1-phosphate uridyl transferase N-terminal" evidence="16">
    <location>
        <begin position="50"/>
        <end position="206"/>
    </location>
</feature>
<reference evidence="18 19" key="1">
    <citation type="submission" date="2023-05" db="EMBL/GenBank/DDBJ databases">
        <title>Lithophilousrod everest ZFBP1038 complete genpme.</title>
        <authorList>
            <person name="Tian M."/>
        </authorList>
    </citation>
    <scope>NUCLEOTIDE SEQUENCE [LARGE SCALE GENOMIC DNA]</scope>
    <source>
        <strain evidence="18 19">ZFBP1038</strain>
    </source>
</reference>
<evidence type="ECO:0000256" key="9">
    <source>
        <dbReference type="ARBA" id="ARBA00022723"/>
    </source>
</evidence>
<dbReference type="InterPro" id="IPR005849">
    <property type="entry name" value="GalP_Utransf_N"/>
</dbReference>
<dbReference type="InterPro" id="IPR001937">
    <property type="entry name" value="GalP_UDPtransf1"/>
</dbReference>
<proteinExistence type="inferred from homology"/>
<keyword evidence="7 14" id="KW-0808">Transferase</keyword>
<dbReference type="Gene3D" id="3.30.428.10">
    <property type="entry name" value="HIT-like"/>
    <property type="match status" value="2"/>
</dbReference>
<dbReference type="EC" id="2.7.7.12" evidence="5 13"/>